<dbReference type="PANTHER" id="PTHR30435">
    <property type="entry name" value="FLAGELLAR PROTEIN"/>
    <property type="match status" value="1"/>
</dbReference>
<sequence length="377" mass="41112">MIRGLYTAASGMVAQQHKLDTLSNNLANVDLTGYKADIAVQKSFPELLIRRLNDDGLFNFPQGCLETAPVVGKLGTGIEHNESFTVFSQGSLRETGNSFDFALEGVEGVLLSKEGYPVLGESGMPIHVKLNNFTVNSQGQILHNPLYQEDPKRLVGFMENDWQETQILDTLKIVNFQRPRYAKKEGGSLWYATETSGSASLSQGENRPVVRQGFTETSNVNAVQEMVRMICVNRAYEANQKTIATHDALLAASGMTGQQFNMDTISNNLSNVNTTGFKKVRAEFEDLLYQTIQTAAGLTAVGQNCFKSTIASGEAIGATPSKEGMGLINQGFLEMSNVSVVQEMVNMIVAQRAYEINSKAVQTSDAMLGIANNLKAR</sequence>
<protein>
    <recommendedName>
        <fullName evidence="5">Flagellar basal body protein</fullName>
    </recommendedName>
</protein>
<comment type="caution">
    <text evidence="4">The sequence shown here is derived from an EMBL/GenBank/DDBJ whole genome shotgun (WGS) entry which is preliminary data.</text>
</comment>
<dbReference type="Pfam" id="PF00460">
    <property type="entry name" value="Flg_bb_rod"/>
    <property type="match status" value="1"/>
</dbReference>
<evidence type="ECO:0000259" key="2">
    <source>
        <dbReference type="Pfam" id="PF00460"/>
    </source>
</evidence>
<dbReference type="InterPro" id="IPR019776">
    <property type="entry name" value="Flagellar_basal_body_rod_CS"/>
</dbReference>
<evidence type="ECO:0008006" key="5">
    <source>
        <dbReference type="Google" id="ProtNLM"/>
    </source>
</evidence>
<accession>A0AAW2H6S0</accession>
<dbReference type="InterPro" id="IPR037925">
    <property type="entry name" value="FlgE/F/G-like"/>
</dbReference>
<dbReference type="InterPro" id="IPR010930">
    <property type="entry name" value="Flg_bb/hook_C_dom"/>
</dbReference>
<dbReference type="PANTHER" id="PTHR30435:SF19">
    <property type="entry name" value="FLAGELLAR BASAL-BODY ROD PROTEIN FLGG"/>
    <property type="match status" value="1"/>
</dbReference>
<proteinExistence type="inferred from homology"/>
<comment type="similarity">
    <text evidence="1">Belongs to the flagella basal body rod proteins family.</text>
</comment>
<dbReference type="InterPro" id="IPR001444">
    <property type="entry name" value="Flag_bb_rod_N"/>
</dbReference>
<name>A0AAW2H6S0_9NEOP</name>
<feature type="domain" description="Flagellar basal-body/hook protein C-terminal" evidence="3">
    <location>
        <begin position="330"/>
        <end position="374"/>
    </location>
</feature>
<gene>
    <name evidence="4" type="ORF">PYX00_011058</name>
</gene>
<dbReference type="EMBL" id="JARGDH010000026">
    <property type="protein sequence ID" value="KAL0265449.1"/>
    <property type="molecule type" value="Genomic_DNA"/>
</dbReference>
<dbReference type="SUPFAM" id="SSF117143">
    <property type="entry name" value="Flagellar hook protein flgE"/>
    <property type="match status" value="2"/>
</dbReference>
<feature type="domain" description="Flagellar basal body rod protein N-terminal" evidence="2">
    <location>
        <begin position="5"/>
        <end position="35"/>
    </location>
</feature>
<evidence type="ECO:0000259" key="3">
    <source>
        <dbReference type="Pfam" id="PF06429"/>
    </source>
</evidence>
<dbReference type="PROSITE" id="PS00588">
    <property type="entry name" value="FLAGELLA_BB_ROD"/>
    <property type="match status" value="1"/>
</dbReference>
<organism evidence="4">
    <name type="scientific">Menopon gallinae</name>
    <name type="common">poultry shaft louse</name>
    <dbReference type="NCBI Taxonomy" id="328185"/>
    <lineage>
        <taxon>Eukaryota</taxon>
        <taxon>Metazoa</taxon>
        <taxon>Ecdysozoa</taxon>
        <taxon>Arthropoda</taxon>
        <taxon>Hexapoda</taxon>
        <taxon>Insecta</taxon>
        <taxon>Pterygota</taxon>
        <taxon>Neoptera</taxon>
        <taxon>Paraneoptera</taxon>
        <taxon>Psocodea</taxon>
        <taxon>Troctomorpha</taxon>
        <taxon>Phthiraptera</taxon>
        <taxon>Amblycera</taxon>
        <taxon>Menoponidae</taxon>
        <taxon>Menopon</taxon>
    </lineage>
</organism>
<feature type="domain" description="Flagellar basal-body/hook protein C-terminal" evidence="3">
    <location>
        <begin position="211"/>
        <end position="251"/>
    </location>
</feature>
<evidence type="ECO:0000256" key="1">
    <source>
        <dbReference type="ARBA" id="ARBA00009677"/>
    </source>
</evidence>
<evidence type="ECO:0000313" key="4">
    <source>
        <dbReference type="EMBL" id="KAL0265449.1"/>
    </source>
</evidence>
<dbReference type="Pfam" id="PF06429">
    <property type="entry name" value="Flg_bbr_C"/>
    <property type="match status" value="2"/>
</dbReference>
<reference evidence="4" key="1">
    <citation type="journal article" date="2024" name="Gigascience">
        <title>Chromosome-level genome of the poultry shaft louse Menopon gallinae provides insight into the host-switching and adaptive evolution of parasitic lice.</title>
        <authorList>
            <person name="Xu Y."/>
            <person name="Ma L."/>
            <person name="Liu S."/>
            <person name="Liang Y."/>
            <person name="Liu Q."/>
            <person name="He Z."/>
            <person name="Tian L."/>
            <person name="Duan Y."/>
            <person name="Cai W."/>
            <person name="Li H."/>
            <person name="Song F."/>
        </authorList>
    </citation>
    <scope>NUCLEOTIDE SEQUENCE</scope>
    <source>
        <strain evidence="4">Cailab_2023a</strain>
    </source>
</reference>
<dbReference type="AlphaFoldDB" id="A0AAW2H6S0"/>